<evidence type="ECO:0000256" key="9">
    <source>
        <dbReference type="ARBA" id="ARBA00022989"/>
    </source>
</evidence>
<dbReference type="InterPro" id="IPR028994">
    <property type="entry name" value="Integrin_alpha_N"/>
</dbReference>
<dbReference type="FunFam" id="2.60.40.1530:FF:000003">
    <property type="entry name" value="Integrin alpha M"/>
    <property type="match status" value="1"/>
</dbReference>
<comment type="similarity">
    <text evidence="2 16">Belongs to the integrin alpha chain family.</text>
</comment>
<comment type="subcellular location">
    <subcellularLocation>
        <location evidence="1 16">Membrane</location>
        <topology evidence="1 16">Single-pass type I membrane protein</topology>
    </subcellularLocation>
</comment>
<dbReference type="PRINTS" id="PR00453">
    <property type="entry name" value="VWFADOMAIN"/>
</dbReference>
<dbReference type="Pfam" id="PF20805">
    <property type="entry name" value="Integrin_A_Ig_2"/>
    <property type="match status" value="1"/>
</dbReference>
<accession>A0A8D1UV03</accession>
<dbReference type="InterPro" id="IPR013649">
    <property type="entry name" value="Integrin_alpha_Ig-like_1"/>
</dbReference>
<feature type="repeat" description="FG-GAP" evidence="15">
    <location>
        <begin position="638"/>
        <end position="696"/>
    </location>
</feature>
<evidence type="ECO:0000313" key="19">
    <source>
        <dbReference type="Proteomes" id="UP000694723"/>
    </source>
</evidence>
<dbReference type="Gene3D" id="2.60.40.1460">
    <property type="entry name" value="Integrin domains. Chain A, domain 2"/>
    <property type="match status" value="1"/>
</dbReference>
<evidence type="ECO:0000256" key="14">
    <source>
        <dbReference type="ARBA" id="ARBA00023180"/>
    </source>
</evidence>
<evidence type="ECO:0000256" key="7">
    <source>
        <dbReference type="ARBA" id="ARBA00022837"/>
    </source>
</evidence>
<dbReference type="GO" id="GO:0007229">
    <property type="term" value="P:integrin-mediated signaling pathway"/>
    <property type="evidence" value="ECO:0007669"/>
    <property type="project" value="UniProtKB-KW"/>
</dbReference>
<evidence type="ECO:0000259" key="17">
    <source>
        <dbReference type="PROSITE" id="PS50234"/>
    </source>
</evidence>
<evidence type="ECO:0000256" key="11">
    <source>
        <dbReference type="ARBA" id="ARBA00023136"/>
    </source>
</evidence>
<dbReference type="Proteomes" id="UP000694723">
    <property type="component" value="Unplaced"/>
</dbReference>
<dbReference type="InterPro" id="IPR013517">
    <property type="entry name" value="FG-GAP"/>
</dbReference>
<dbReference type="InterPro" id="IPR002035">
    <property type="entry name" value="VWF_A"/>
</dbReference>
<dbReference type="InterPro" id="IPR000413">
    <property type="entry name" value="Integrin_alpha"/>
</dbReference>
<keyword evidence="9" id="KW-1133">Transmembrane helix</keyword>
<dbReference type="InterPro" id="IPR048285">
    <property type="entry name" value="Integrin_alpha_Ig-like_2"/>
</dbReference>
<keyword evidence="13 16" id="KW-0675">Receptor</keyword>
<dbReference type="Pfam" id="PF08441">
    <property type="entry name" value="Integrin_A_Ig_1"/>
    <property type="match status" value="1"/>
</dbReference>
<evidence type="ECO:0000313" key="18">
    <source>
        <dbReference type="Ensembl" id="ENSSSCP00060014670.1"/>
    </source>
</evidence>
<dbReference type="GO" id="GO:0046872">
    <property type="term" value="F:metal ion binding"/>
    <property type="evidence" value="ECO:0007669"/>
    <property type="project" value="UniProtKB-KW"/>
</dbReference>
<dbReference type="SMART" id="SM00327">
    <property type="entry name" value="VWA"/>
    <property type="match status" value="1"/>
</dbReference>
<feature type="domain" description="VWFA" evidence="17">
    <location>
        <begin position="282"/>
        <end position="460"/>
    </location>
</feature>
<evidence type="ECO:0000256" key="13">
    <source>
        <dbReference type="ARBA" id="ARBA00023170"/>
    </source>
</evidence>
<keyword evidence="10 16" id="KW-0401">Integrin</keyword>
<name>A0A8D1UV03_PIG</name>
<evidence type="ECO:0000256" key="4">
    <source>
        <dbReference type="ARBA" id="ARBA00022723"/>
    </source>
</evidence>
<feature type="repeat" description="FG-GAP" evidence="15">
    <location>
        <begin position="701"/>
        <end position="761"/>
    </location>
</feature>
<feature type="repeat" description="FG-GAP" evidence="15">
    <location>
        <begin position="150"/>
        <end position="207"/>
    </location>
</feature>
<evidence type="ECO:0000256" key="3">
    <source>
        <dbReference type="ARBA" id="ARBA00022692"/>
    </source>
</evidence>
<dbReference type="Gene3D" id="2.60.40.1510">
    <property type="entry name" value="ntegrin, alpha v. Chain A, domain 3"/>
    <property type="match status" value="1"/>
</dbReference>
<dbReference type="PROSITE" id="PS50234">
    <property type="entry name" value="VWFA"/>
    <property type="match status" value="1"/>
</dbReference>
<dbReference type="FunFam" id="2.60.40.1460:FF:000001">
    <property type="entry name" value="Integrin, alpha V"/>
    <property type="match status" value="1"/>
</dbReference>
<reference evidence="18" key="1">
    <citation type="submission" date="2025-08" db="UniProtKB">
        <authorList>
            <consortium name="Ensembl"/>
        </authorList>
    </citation>
    <scope>IDENTIFICATION</scope>
</reference>
<dbReference type="GO" id="GO:0008305">
    <property type="term" value="C:integrin complex"/>
    <property type="evidence" value="ECO:0007669"/>
    <property type="project" value="InterPro"/>
</dbReference>
<dbReference type="PANTHER" id="PTHR23220">
    <property type="entry name" value="INTEGRIN ALPHA"/>
    <property type="match status" value="1"/>
</dbReference>
<keyword evidence="3" id="KW-0812">Transmembrane</keyword>
<protein>
    <recommendedName>
        <fullName evidence="17">VWFA domain-containing protein</fullName>
    </recommendedName>
</protein>
<evidence type="ECO:0000256" key="8">
    <source>
        <dbReference type="ARBA" id="ARBA00022889"/>
    </source>
</evidence>
<evidence type="ECO:0000256" key="6">
    <source>
        <dbReference type="ARBA" id="ARBA00022737"/>
    </source>
</evidence>
<dbReference type="InterPro" id="IPR032695">
    <property type="entry name" value="Integrin_dom_sf"/>
</dbReference>
<keyword evidence="14" id="KW-0325">Glycoprotein</keyword>
<dbReference type="GO" id="GO:0007155">
    <property type="term" value="P:cell adhesion"/>
    <property type="evidence" value="ECO:0007669"/>
    <property type="project" value="UniProtKB-KW"/>
</dbReference>
<dbReference type="SUPFAM" id="SSF69179">
    <property type="entry name" value="Integrin domains"/>
    <property type="match status" value="3"/>
</dbReference>
<dbReference type="InterPro" id="IPR036465">
    <property type="entry name" value="vWFA_dom_sf"/>
</dbReference>
<dbReference type="Gene3D" id="1.20.5.930">
    <property type="entry name" value="Bicelle-embedded integrin alpha(iib) transmembrane segment"/>
    <property type="match status" value="1"/>
</dbReference>
<dbReference type="Pfam" id="PF00092">
    <property type="entry name" value="VWA"/>
    <property type="match status" value="1"/>
</dbReference>
<organism evidence="18 19">
    <name type="scientific">Sus scrofa</name>
    <name type="common">Pig</name>
    <dbReference type="NCBI Taxonomy" id="9823"/>
    <lineage>
        <taxon>Eukaryota</taxon>
        <taxon>Metazoa</taxon>
        <taxon>Chordata</taxon>
        <taxon>Craniata</taxon>
        <taxon>Vertebrata</taxon>
        <taxon>Euteleostomi</taxon>
        <taxon>Mammalia</taxon>
        <taxon>Eutheria</taxon>
        <taxon>Laurasiatheria</taxon>
        <taxon>Artiodactyla</taxon>
        <taxon>Suina</taxon>
        <taxon>Suidae</taxon>
        <taxon>Sus</taxon>
    </lineage>
</organism>
<dbReference type="Pfam" id="PF01839">
    <property type="entry name" value="FG-GAP"/>
    <property type="match status" value="2"/>
</dbReference>
<evidence type="ECO:0000256" key="1">
    <source>
        <dbReference type="ARBA" id="ARBA00004479"/>
    </source>
</evidence>
<sequence>MFVCFNGRTRGIWMFPGQGLNLSHSCDLRHSWGHSRSLTPALDWGLDLRFSCCRGSSRIFHALCHSGNSKVLIFFFQNQPQTCAYLTRGHCSVWACLAMEWSFVIRVLPAFGGFLEVAQWAPAASRFLLPPAMTHRILLLTALALSHGFNLDTENAVVFQENANGFGQSVVQLEGSRLVVGAPQEVRAANQTGGLYQCDYSTGTCEPIRLQVPPEAVNMSLGLSLTFATNPSRLLACGPTVHQICKENTYVNGLCFLFGSNLHQQPQRVPETLRGCPQQESDIAFLIDGSGSINRLDFQRMKEFVSTVMGQFQKSKTLFALMQYSEDFYTHFTFNDFKRNPSPELLVRPIRQLLGRTHTATGIRKVVRELFHSKSGARENALKILVVITDGEKFGDPLGYEDVIPEADRKGVIRYVIGVGDAFNSWKSREELNTIASKPSGDHVFQVTNFEALKTIQNQLQEKIFAIEGTQTGSTSSFEYEMSQEGFSAAITSNGPLLGAVGSFDWAGGAFLHMPKDRVIFINTTRVDSDMNDAYLGYAVEVILRNQAQSLVLGAPRYQHTGLVVMFKQNSGAWEKNADIKGSQIGSYFGASLCSVDVNRDGSSDLVLIGAPHYYEQTRGGQVSVCPLPQGRAKWQCRVILCGEQGHPWSRFGAALTALGDVNGDKLTDVAIGAPGEQDNRGAVYLFHGTSELGISPSHSQRIAGSQLSPRLQYFGQSLSGGQDLTMDGLMDLAVGAQGHVFLLRSQPVLRVEASMVFKPREVARNVYECRQQAAKTQIAGEVQVCLQVRKSTWDRLREGDTQSIITYDLALDPGRPHPRAVFEETKNNTRRQTQTLGLSRKCEHLTLWLPDCVEDSVTPIVLRLNFSLVGKPASSFGNLRPVLAVDAQRLFTALFPFEKNCGNDSICQDDLSITFSFMSLDTLVVGGPRDLKVTLTVRNQGEDSYRTQVTFFYPSGLSYRKVSASQSQRSQRSWRLACESDVSTEESTALKSTSCSINHPIFPDNSEVTFNVTFDVNPDAFFGYKLLLKANVTSENNMPSSNKTEFQLELPVKYAVYVMVTSLEVSTKYFNFTASEKTRHVIEHQYQFNNLGQRKLPISVVFWVPVRLNRVTVWDQPQVTFSQNLSRSCSTEEIGPRHSDFLEKLQKTPVLNCSIAVCQKIQCDIPSFGIQEELKVTLKGNLSFDWYIKTSHNHLQVVSTAEVLFNDSQFALLPGQEAFVRAQTETKVEPYEVHNPLPLIVGSSIGGLVLLALITAGLYKVLPPRGGPLPAPPSLPPTPTLLLTQQLLPGFTSQQCCQLGDPGHITEPQFLQVLHETINTHFLESVWVAVSGTLRMDFGAEQPLI</sequence>
<dbReference type="Pfam" id="PF21520">
    <property type="entry name" value="ITGAX-like_Ig_3"/>
    <property type="match status" value="1"/>
</dbReference>
<keyword evidence="5" id="KW-0732">Signal</keyword>
<dbReference type="FunFam" id="2.60.40.1510:FF:000009">
    <property type="entry name" value="Integrin alpha M"/>
    <property type="match status" value="1"/>
</dbReference>
<dbReference type="SUPFAM" id="SSF53300">
    <property type="entry name" value="vWA-like"/>
    <property type="match status" value="1"/>
</dbReference>
<dbReference type="PRINTS" id="PR01185">
    <property type="entry name" value="INTEGRINA"/>
</dbReference>
<dbReference type="CDD" id="cd01469">
    <property type="entry name" value="vWA_integrins_alpha_subunit"/>
    <property type="match status" value="1"/>
</dbReference>
<proteinExistence type="inferred from homology"/>
<evidence type="ECO:0000256" key="16">
    <source>
        <dbReference type="RuleBase" id="RU003762"/>
    </source>
</evidence>
<keyword evidence="8 16" id="KW-0130">Cell adhesion</keyword>
<keyword evidence="12" id="KW-1015">Disulfide bond</keyword>
<dbReference type="SMART" id="SM00191">
    <property type="entry name" value="Int_alpha"/>
    <property type="match status" value="5"/>
</dbReference>
<evidence type="ECO:0000256" key="5">
    <source>
        <dbReference type="ARBA" id="ARBA00022729"/>
    </source>
</evidence>
<dbReference type="FunFam" id="3.40.50.410:FF:000067">
    <property type="entry name" value="Integrin alpha M"/>
    <property type="match status" value="1"/>
</dbReference>
<dbReference type="Ensembl" id="ENSSSCT00060034254.1">
    <property type="protein sequence ID" value="ENSSSCP00060014670.1"/>
    <property type="gene ID" value="ENSSSCG00060025248.1"/>
</dbReference>
<feature type="repeat" description="FG-GAP" evidence="15">
    <location>
        <begin position="575"/>
        <end position="635"/>
    </location>
</feature>
<keyword evidence="6" id="KW-0677">Repeat</keyword>
<keyword evidence="4" id="KW-0479">Metal-binding</keyword>
<dbReference type="InterPro" id="IPR048633">
    <property type="entry name" value="ITGAX-like_Ig_3"/>
</dbReference>
<evidence type="ECO:0000256" key="12">
    <source>
        <dbReference type="ARBA" id="ARBA00023157"/>
    </source>
</evidence>
<dbReference type="PROSITE" id="PS51470">
    <property type="entry name" value="FG_GAP"/>
    <property type="match status" value="4"/>
</dbReference>
<keyword evidence="11" id="KW-0472">Membrane</keyword>
<dbReference type="InterPro" id="IPR013519">
    <property type="entry name" value="Int_alpha_beta-p"/>
</dbReference>
<dbReference type="Gene3D" id="2.130.10.130">
    <property type="entry name" value="Integrin alpha, N-terminal"/>
    <property type="match status" value="2"/>
</dbReference>
<evidence type="ECO:0000256" key="15">
    <source>
        <dbReference type="PROSITE-ProRule" id="PRU00803"/>
    </source>
</evidence>
<keyword evidence="7" id="KW-0106">Calcium</keyword>
<dbReference type="PANTHER" id="PTHR23220:SF130">
    <property type="entry name" value="INTEGRIN ALPHA-M"/>
    <property type="match status" value="1"/>
</dbReference>
<dbReference type="FunFam" id="2.130.10.130:FF:000005">
    <property type="entry name" value="Integrin alpha L"/>
    <property type="match status" value="1"/>
</dbReference>
<evidence type="ECO:0000256" key="2">
    <source>
        <dbReference type="ARBA" id="ARBA00008054"/>
    </source>
</evidence>
<dbReference type="Gene3D" id="2.60.40.1530">
    <property type="entry name" value="ntegrin, alpha v. Chain A, domain 4"/>
    <property type="match status" value="1"/>
</dbReference>
<evidence type="ECO:0000256" key="10">
    <source>
        <dbReference type="ARBA" id="ARBA00023037"/>
    </source>
</evidence>
<dbReference type="SUPFAM" id="SSF69318">
    <property type="entry name" value="Integrin alpha N-terminal domain"/>
    <property type="match status" value="1"/>
</dbReference>